<evidence type="ECO:0000313" key="3">
    <source>
        <dbReference type="Proteomes" id="UP001163846"/>
    </source>
</evidence>
<gene>
    <name evidence="2" type="ORF">F5878DRAFT_629135</name>
</gene>
<comment type="caution">
    <text evidence="2">The sequence shown here is derived from an EMBL/GenBank/DDBJ whole genome shotgun (WGS) entry which is preliminary data.</text>
</comment>
<keyword evidence="3" id="KW-1185">Reference proteome</keyword>
<protein>
    <submittedName>
        <fullName evidence="2">Uncharacterized protein</fullName>
    </submittedName>
</protein>
<dbReference type="Proteomes" id="UP001163846">
    <property type="component" value="Unassembled WGS sequence"/>
</dbReference>
<name>A0AA38P2M8_9AGAR</name>
<organism evidence="2 3">
    <name type="scientific">Lentinula raphanica</name>
    <dbReference type="NCBI Taxonomy" id="153919"/>
    <lineage>
        <taxon>Eukaryota</taxon>
        <taxon>Fungi</taxon>
        <taxon>Dikarya</taxon>
        <taxon>Basidiomycota</taxon>
        <taxon>Agaricomycotina</taxon>
        <taxon>Agaricomycetes</taxon>
        <taxon>Agaricomycetidae</taxon>
        <taxon>Agaricales</taxon>
        <taxon>Marasmiineae</taxon>
        <taxon>Omphalotaceae</taxon>
        <taxon>Lentinula</taxon>
    </lineage>
</organism>
<sequence length="348" mass="39431">MMRLIIDRVFAEPVPHRLHIIWRKRVSIIAADPYSESRYWTHAHEASRTYRVINLALFFPVCAKPLVHITYEDTLHRNAPSFTQQPPSSLAGQGKERPTALSNHSHLKILPSSVFAGWSDMHLNTRSVFYALACLCFILHIACCSPLPVDEPNTGPASGSVDEATTSSSHPEIEVTTVGHYWPINDITPLLHSYYEAGLDYYILTQLQSILKSTRVTYTHRNMGDTDQPYPLSVKQVDAGFQELAYHIHFELLNSKDSKPEFRGYATLKFPHNPHDPAPFPRAGSEMDIGIRRYGTLQSGEIEMSRMLVRKVFIGPKFNLRFSEPDPNDPSSKNKVGKVIDINHARRT</sequence>
<evidence type="ECO:0000256" key="1">
    <source>
        <dbReference type="SAM" id="MobiDB-lite"/>
    </source>
</evidence>
<accession>A0AA38P2M8</accession>
<feature type="region of interest" description="Disordered" evidence="1">
    <location>
        <begin position="323"/>
        <end position="348"/>
    </location>
</feature>
<proteinExistence type="predicted"/>
<reference evidence="2" key="1">
    <citation type="submission" date="2022-08" db="EMBL/GenBank/DDBJ databases">
        <authorList>
            <consortium name="DOE Joint Genome Institute"/>
            <person name="Min B."/>
            <person name="Riley R."/>
            <person name="Sierra-Patev S."/>
            <person name="Naranjo-Ortiz M."/>
            <person name="Looney B."/>
            <person name="Konkel Z."/>
            <person name="Slot J.C."/>
            <person name="Sakamoto Y."/>
            <person name="Steenwyk J.L."/>
            <person name="Rokas A."/>
            <person name="Carro J."/>
            <person name="Camarero S."/>
            <person name="Ferreira P."/>
            <person name="Molpeceres G."/>
            <person name="Ruiz-Duenas F.J."/>
            <person name="Serrano A."/>
            <person name="Henrissat B."/>
            <person name="Drula E."/>
            <person name="Hughes K.W."/>
            <person name="Mata J.L."/>
            <person name="Ishikawa N.K."/>
            <person name="Vargas-Isla R."/>
            <person name="Ushijima S."/>
            <person name="Smith C.A."/>
            <person name="Ahrendt S."/>
            <person name="Andreopoulos W."/>
            <person name="He G."/>
            <person name="Labutti K."/>
            <person name="Lipzen A."/>
            <person name="Ng V."/>
            <person name="Sandor L."/>
            <person name="Barry K."/>
            <person name="Martinez A.T."/>
            <person name="Xiao Y."/>
            <person name="Gibbons J.G."/>
            <person name="Terashima K."/>
            <person name="Hibbett D.S."/>
            <person name="Grigoriev I.V."/>
        </authorList>
    </citation>
    <scope>NUCLEOTIDE SEQUENCE</scope>
    <source>
        <strain evidence="2">TFB9207</strain>
    </source>
</reference>
<evidence type="ECO:0000313" key="2">
    <source>
        <dbReference type="EMBL" id="KAJ3834996.1"/>
    </source>
</evidence>
<dbReference type="AlphaFoldDB" id="A0AA38P2M8"/>
<dbReference type="EMBL" id="MU806460">
    <property type="protein sequence ID" value="KAJ3834996.1"/>
    <property type="molecule type" value="Genomic_DNA"/>
</dbReference>